<name>A0A1J5T552_9ZZZZ</name>
<keyword evidence="1" id="KW-1133">Transmembrane helix</keyword>
<feature type="transmembrane region" description="Helical" evidence="1">
    <location>
        <begin position="72"/>
        <end position="96"/>
    </location>
</feature>
<keyword evidence="1" id="KW-0472">Membrane</keyword>
<dbReference type="EMBL" id="MLJW01000020">
    <property type="protein sequence ID" value="OIR11421.1"/>
    <property type="molecule type" value="Genomic_DNA"/>
</dbReference>
<evidence type="ECO:0000313" key="2">
    <source>
        <dbReference type="EMBL" id="OIR11421.1"/>
    </source>
</evidence>
<evidence type="ECO:0008006" key="3">
    <source>
        <dbReference type="Google" id="ProtNLM"/>
    </source>
</evidence>
<sequence>MQNAADITTVAHVIQLAVAPVFLLTGIGAILAVITNRIARIVDRSRVLGNLADQTQPAVKSEMAMLARRARWVHWSVSLCTMSALFICIVIAALFLGSETGTDPSRVVSLFFISAMLALIFGLLCFLREIFLATGNVEMRKSRH</sequence>
<accession>A0A1J5T552</accession>
<evidence type="ECO:0000256" key="1">
    <source>
        <dbReference type="SAM" id="Phobius"/>
    </source>
</evidence>
<keyword evidence="1" id="KW-0812">Transmembrane</keyword>
<feature type="transmembrane region" description="Helical" evidence="1">
    <location>
        <begin position="12"/>
        <end position="34"/>
    </location>
</feature>
<protein>
    <recommendedName>
        <fullName evidence="3">DUF2721 domain-containing protein</fullName>
    </recommendedName>
</protein>
<gene>
    <name evidence="2" type="ORF">GALL_69140</name>
</gene>
<dbReference type="AlphaFoldDB" id="A0A1J5T552"/>
<proteinExistence type="predicted"/>
<feature type="transmembrane region" description="Helical" evidence="1">
    <location>
        <begin position="108"/>
        <end position="131"/>
    </location>
</feature>
<comment type="caution">
    <text evidence="2">The sequence shown here is derived from an EMBL/GenBank/DDBJ whole genome shotgun (WGS) entry which is preliminary data.</text>
</comment>
<dbReference type="Pfam" id="PF11026">
    <property type="entry name" value="DUF2721"/>
    <property type="match status" value="1"/>
</dbReference>
<organism evidence="2">
    <name type="scientific">mine drainage metagenome</name>
    <dbReference type="NCBI Taxonomy" id="410659"/>
    <lineage>
        <taxon>unclassified sequences</taxon>
        <taxon>metagenomes</taxon>
        <taxon>ecological metagenomes</taxon>
    </lineage>
</organism>
<reference evidence="2" key="1">
    <citation type="submission" date="2016-10" db="EMBL/GenBank/DDBJ databases">
        <title>Sequence of Gallionella enrichment culture.</title>
        <authorList>
            <person name="Poehlein A."/>
            <person name="Muehling M."/>
            <person name="Daniel R."/>
        </authorList>
    </citation>
    <scope>NUCLEOTIDE SEQUENCE</scope>
</reference>
<dbReference type="InterPro" id="IPR021279">
    <property type="entry name" value="DUF2721"/>
</dbReference>